<keyword evidence="3" id="KW-0540">Nuclease</keyword>
<dbReference type="AlphaFoldDB" id="A0A2S8RYX0"/>
<evidence type="ECO:0000259" key="2">
    <source>
        <dbReference type="Pfam" id="PF03372"/>
    </source>
</evidence>
<comment type="caution">
    <text evidence="3">The sequence shown here is derived from an EMBL/GenBank/DDBJ whole genome shotgun (WGS) entry which is preliminary data.</text>
</comment>
<dbReference type="GO" id="GO:0004519">
    <property type="term" value="F:endonuclease activity"/>
    <property type="evidence" value="ECO:0007669"/>
    <property type="project" value="UniProtKB-KW"/>
</dbReference>
<accession>A0A2S8RYX0</accession>
<dbReference type="InterPro" id="IPR005135">
    <property type="entry name" value="Endo/exonuclease/phosphatase"/>
</dbReference>
<keyword evidence="4" id="KW-1185">Reference proteome</keyword>
<dbReference type="Pfam" id="PF03372">
    <property type="entry name" value="Exo_endo_phos"/>
    <property type="match status" value="1"/>
</dbReference>
<name>A0A2S8RYX0_9RHOB</name>
<keyword evidence="3" id="KW-0378">Hydrolase</keyword>
<evidence type="ECO:0000256" key="1">
    <source>
        <dbReference type="SAM" id="MobiDB-lite"/>
    </source>
</evidence>
<evidence type="ECO:0000313" key="3">
    <source>
        <dbReference type="EMBL" id="PQV53704.1"/>
    </source>
</evidence>
<protein>
    <submittedName>
        <fullName evidence="3">Endonuclease/exonuclease/phosphatase family protein</fullName>
    </submittedName>
</protein>
<dbReference type="InterPro" id="IPR036691">
    <property type="entry name" value="Endo/exonu/phosph_ase_sf"/>
</dbReference>
<evidence type="ECO:0000313" key="4">
    <source>
        <dbReference type="Proteomes" id="UP000238338"/>
    </source>
</evidence>
<keyword evidence="3" id="KW-0255">Endonuclease</keyword>
<gene>
    <name evidence="3" type="ORF">LX70_03889</name>
</gene>
<dbReference type="Gene3D" id="3.60.10.10">
    <property type="entry name" value="Endonuclease/exonuclease/phosphatase"/>
    <property type="match status" value="1"/>
</dbReference>
<dbReference type="SUPFAM" id="SSF56219">
    <property type="entry name" value="DNase I-like"/>
    <property type="match status" value="1"/>
</dbReference>
<dbReference type="EMBL" id="PVEP01000013">
    <property type="protein sequence ID" value="PQV53704.1"/>
    <property type="molecule type" value="Genomic_DNA"/>
</dbReference>
<sequence>MAAVVAVIARTHPDILVLTGIDYDHDLRALSELAALVAAAGGPDYAHLYARRPNSGMASGIDLDGDGRLGGPGDAQGFGMFSGQGGMAILSRLPVDGDAARDFSAFLWRDLPQALIDGAGLSPDAVEVQRLSSVGHWAVPVELPEDGRRLTILAFHATPPVFDGPEDRNGHRNHDETAFWTRLLDGDLPFAAPKAPFVIAGDANLDPTDGDGRAAALSALLADGRLRDPAPKSAGGPEASARQGGVNAAQQGDPALDTADWPEDGPGNRRVDYVLPSADLTLTGAGVFWPAEGQDGAAEATAASRHRMVWVDIDLP</sequence>
<feature type="domain" description="Endonuclease/exonuclease/phosphatase" evidence="2">
    <location>
        <begin position="2"/>
        <end position="293"/>
    </location>
</feature>
<dbReference type="GO" id="GO:0004527">
    <property type="term" value="F:exonuclease activity"/>
    <property type="evidence" value="ECO:0007669"/>
    <property type="project" value="UniProtKB-KW"/>
</dbReference>
<feature type="region of interest" description="Disordered" evidence="1">
    <location>
        <begin position="226"/>
        <end position="269"/>
    </location>
</feature>
<keyword evidence="3" id="KW-0269">Exonuclease</keyword>
<dbReference type="Proteomes" id="UP000238338">
    <property type="component" value="Unassembled WGS sequence"/>
</dbReference>
<reference evidence="3 4" key="1">
    <citation type="submission" date="2018-02" db="EMBL/GenBank/DDBJ databases">
        <title>Genomic Encyclopedia of Archaeal and Bacterial Type Strains, Phase II (KMG-II): from individual species to whole genera.</title>
        <authorList>
            <person name="Goeker M."/>
        </authorList>
    </citation>
    <scope>NUCLEOTIDE SEQUENCE [LARGE SCALE GENOMIC DNA]</scope>
    <source>
        <strain evidence="3 4">DSM 18921</strain>
    </source>
</reference>
<organism evidence="3 4">
    <name type="scientific">Albidovulum denitrificans</name>
    <dbReference type="NCBI Taxonomy" id="404881"/>
    <lineage>
        <taxon>Bacteria</taxon>
        <taxon>Pseudomonadati</taxon>
        <taxon>Pseudomonadota</taxon>
        <taxon>Alphaproteobacteria</taxon>
        <taxon>Rhodobacterales</taxon>
        <taxon>Paracoccaceae</taxon>
        <taxon>Albidovulum</taxon>
    </lineage>
</organism>
<proteinExistence type="predicted"/>